<gene>
    <name evidence="8" type="primary">LOC102813364</name>
</gene>
<evidence type="ECO:0000256" key="1">
    <source>
        <dbReference type="ARBA" id="ARBA00004123"/>
    </source>
</evidence>
<evidence type="ECO:0000256" key="6">
    <source>
        <dbReference type="ARBA" id="ARBA00023242"/>
    </source>
</evidence>
<keyword evidence="4" id="KW-0805">Transcription regulation</keyword>
<dbReference type="PANTHER" id="PTHR15556">
    <property type="entry name" value="EP300-INTERACTING INHIBITOR OF DIFFERENTIATION 2-RELATED"/>
    <property type="match status" value="1"/>
</dbReference>
<dbReference type="RefSeq" id="XP_006873025.1">
    <property type="nucleotide sequence ID" value="XM_006872963.1"/>
</dbReference>
<evidence type="ECO:0000313" key="7">
    <source>
        <dbReference type="Proteomes" id="UP000504623"/>
    </source>
</evidence>
<organism evidence="7 8">
    <name type="scientific">Chrysochloris asiatica</name>
    <name type="common">Cape golden mole</name>
    <dbReference type="NCBI Taxonomy" id="185453"/>
    <lineage>
        <taxon>Eukaryota</taxon>
        <taxon>Metazoa</taxon>
        <taxon>Chordata</taxon>
        <taxon>Craniata</taxon>
        <taxon>Vertebrata</taxon>
        <taxon>Euteleostomi</taxon>
        <taxon>Mammalia</taxon>
        <taxon>Eutheria</taxon>
        <taxon>Afrotheria</taxon>
        <taxon>Chrysochloridae</taxon>
        <taxon>Chrysochlorinae</taxon>
        <taxon>Chrysochloris</taxon>
    </lineage>
</organism>
<evidence type="ECO:0000256" key="4">
    <source>
        <dbReference type="ARBA" id="ARBA00023015"/>
    </source>
</evidence>
<dbReference type="PANTHER" id="PTHR15556:SF5">
    <property type="entry name" value="EP300-INTERACTING INHIBITOR OF DIFFERENTIATION 1"/>
    <property type="match status" value="1"/>
</dbReference>
<proteinExistence type="predicted"/>
<evidence type="ECO:0000313" key="8">
    <source>
        <dbReference type="RefSeq" id="XP_006873025.1"/>
    </source>
</evidence>
<reference evidence="8" key="1">
    <citation type="submission" date="2025-08" db="UniProtKB">
        <authorList>
            <consortium name="RefSeq"/>
        </authorList>
    </citation>
    <scope>IDENTIFICATION</scope>
    <source>
        <tissue evidence="8">Spleen</tissue>
    </source>
</reference>
<dbReference type="InterPro" id="IPR033258">
    <property type="entry name" value="EID"/>
</dbReference>
<dbReference type="Proteomes" id="UP000504623">
    <property type="component" value="Unplaced"/>
</dbReference>
<comment type="subcellular location">
    <subcellularLocation>
        <location evidence="1">Nucleus</location>
    </subcellularLocation>
</comment>
<keyword evidence="5" id="KW-0804">Transcription</keyword>
<dbReference type="GeneID" id="102813364"/>
<dbReference type="AlphaFoldDB" id="A0A9B0U5K6"/>
<dbReference type="GO" id="GO:0030154">
    <property type="term" value="P:cell differentiation"/>
    <property type="evidence" value="ECO:0007669"/>
    <property type="project" value="UniProtKB-KW"/>
</dbReference>
<keyword evidence="2" id="KW-0678">Repressor</keyword>
<dbReference type="GO" id="GO:0005654">
    <property type="term" value="C:nucleoplasm"/>
    <property type="evidence" value="ECO:0007669"/>
    <property type="project" value="TreeGrafter"/>
</dbReference>
<keyword evidence="6" id="KW-0539">Nucleus</keyword>
<evidence type="ECO:0000256" key="5">
    <source>
        <dbReference type="ARBA" id="ARBA00023163"/>
    </source>
</evidence>
<sequence length="110" mass="12473">MTGIYKNKQIVLMEAIKKQLSGAGYKVSAALEVTNKVFLQTSRAREAALDGGFQMHYEKTPFEQLAFIKELFSLIVVNRLTKELGCDEIIVESVIFIIIRENSCCAHFRQ</sequence>
<dbReference type="OrthoDB" id="9837940at2759"/>
<protein>
    <submittedName>
        <fullName evidence="8">EP300-interacting inhibitor of differentiation 1-like</fullName>
    </submittedName>
</protein>
<evidence type="ECO:0000256" key="2">
    <source>
        <dbReference type="ARBA" id="ARBA00022491"/>
    </source>
</evidence>
<keyword evidence="3" id="KW-0221">Differentiation</keyword>
<dbReference type="GO" id="GO:0003714">
    <property type="term" value="F:transcription corepressor activity"/>
    <property type="evidence" value="ECO:0007669"/>
    <property type="project" value="TreeGrafter"/>
</dbReference>
<accession>A0A9B0U5K6</accession>
<name>A0A9B0U5K6_CHRAS</name>
<evidence type="ECO:0000256" key="3">
    <source>
        <dbReference type="ARBA" id="ARBA00022782"/>
    </source>
</evidence>
<keyword evidence="7" id="KW-1185">Reference proteome</keyword>